<accession>A0A9N9D054</accession>
<sequence>TDENVSSNRDDSSPRVSCLFIMIALIDDVKDEGIITFKRSMSCNLILETDSHR</sequence>
<comment type="caution">
    <text evidence="1">The sequence shown here is derived from an EMBL/GenBank/DDBJ whole genome shotgun (WGS) entry which is preliminary data.</text>
</comment>
<evidence type="ECO:0000313" key="2">
    <source>
        <dbReference type="Proteomes" id="UP000789570"/>
    </source>
</evidence>
<reference evidence="1" key="1">
    <citation type="submission" date="2021-06" db="EMBL/GenBank/DDBJ databases">
        <authorList>
            <person name="Kallberg Y."/>
            <person name="Tangrot J."/>
            <person name="Rosling A."/>
        </authorList>
    </citation>
    <scope>NUCLEOTIDE SEQUENCE</scope>
    <source>
        <strain evidence="1">UK204</strain>
    </source>
</reference>
<dbReference type="Proteomes" id="UP000789570">
    <property type="component" value="Unassembled WGS sequence"/>
</dbReference>
<organism evidence="1 2">
    <name type="scientific">Funneliformis caledonium</name>
    <dbReference type="NCBI Taxonomy" id="1117310"/>
    <lineage>
        <taxon>Eukaryota</taxon>
        <taxon>Fungi</taxon>
        <taxon>Fungi incertae sedis</taxon>
        <taxon>Mucoromycota</taxon>
        <taxon>Glomeromycotina</taxon>
        <taxon>Glomeromycetes</taxon>
        <taxon>Glomerales</taxon>
        <taxon>Glomeraceae</taxon>
        <taxon>Funneliformis</taxon>
    </lineage>
</organism>
<protein>
    <submittedName>
        <fullName evidence="1">9409_t:CDS:1</fullName>
    </submittedName>
</protein>
<gene>
    <name evidence="1" type="ORF">FCALED_LOCUS9430</name>
</gene>
<dbReference type="AlphaFoldDB" id="A0A9N9D054"/>
<name>A0A9N9D054_9GLOM</name>
<proteinExistence type="predicted"/>
<evidence type="ECO:0000313" key="1">
    <source>
        <dbReference type="EMBL" id="CAG8618446.1"/>
    </source>
</evidence>
<dbReference type="EMBL" id="CAJVPQ010003115">
    <property type="protein sequence ID" value="CAG8618446.1"/>
    <property type="molecule type" value="Genomic_DNA"/>
</dbReference>
<feature type="non-terminal residue" evidence="1">
    <location>
        <position position="1"/>
    </location>
</feature>
<keyword evidence="2" id="KW-1185">Reference proteome</keyword>